<keyword evidence="16" id="KW-0560">Oxidoreductase</keyword>
<dbReference type="InterPro" id="IPR041099">
    <property type="entry name" value="FAS1_N"/>
</dbReference>
<dbReference type="PANTHER" id="PTHR10982">
    <property type="entry name" value="MALONYL COA-ACYL CARRIER PROTEIN TRANSACYLASE"/>
    <property type="match status" value="1"/>
</dbReference>
<dbReference type="Pfam" id="PF00698">
    <property type="entry name" value="Acyl_transf_1"/>
    <property type="match status" value="1"/>
</dbReference>
<dbReference type="InterPro" id="IPR013785">
    <property type="entry name" value="Aldolase_TIM"/>
</dbReference>
<dbReference type="GO" id="GO:0006633">
    <property type="term" value="P:fatty acid biosynthetic process"/>
    <property type="evidence" value="ECO:0007669"/>
    <property type="project" value="UniProtKB-KW"/>
</dbReference>
<dbReference type="PROSITE" id="PS52004">
    <property type="entry name" value="KS3_2"/>
    <property type="match status" value="1"/>
</dbReference>
<evidence type="ECO:0000256" key="8">
    <source>
        <dbReference type="ARBA" id="ARBA00022516"/>
    </source>
</evidence>
<dbReference type="GO" id="GO:0004312">
    <property type="term" value="F:fatty acid synthase activity"/>
    <property type="evidence" value="ECO:0007669"/>
    <property type="project" value="InterPro"/>
</dbReference>
<evidence type="ECO:0000256" key="13">
    <source>
        <dbReference type="ARBA" id="ARBA00022832"/>
    </source>
</evidence>
<dbReference type="FunFam" id="3.90.25.70:FF:000001">
    <property type="entry name" value="Fatty acid synthase subunit alpha"/>
    <property type="match status" value="1"/>
</dbReference>
<evidence type="ECO:0000256" key="11">
    <source>
        <dbReference type="ARBA" id="ARBA00022723"/>
    </source>
</evidence>
<evidence type="ECO:0000256" key="2">
    <source>
        <dbReference type="ARBA" id="ARBA00007485"/>
    </source>
</evidence>
<organism evidence="30 31">
    <name type="scientific">Rhodocollybia butyracea</name>
    <dbReference type="NCBI Taxonomy" id="206335"/>
    <lineage>
        <taxon>Eukaryota</taxon>
        <taxon>Fungi</taxon>
        <taxon>Dikarya</taxon>
        <taxon>Basidiomycota</taxon>
        <taxon>Agaricomycotina</taxon>
        <taxon>Agaricomycetes</taxon>
        <taxon>Agaricomycetidae</taxon>
        <taxon>Agaricales</taxon>
        <taxon>Marasmiineae</taxon>
        <taxon>Omphalotaceae</taxon>
        <taxon>Rhodocollybia</taxon>
    </lineage>
</organism>
<dbReference type="GO" id="GO:0008897">
    <property type="term" value="F:holo-[acyl-carrier-protein] synthase activity"/>
    <property type="evidence" value="ECO:0007669"/>
    <property type="project" value="InterPro"/>
</dbReference>
<dbReference type="Pfam" id="PF17951">
    <property type="entry name" value="FAS_meander"/>
    <property type="match status" value="1"/>
</dbReference>
<dbReference type="OrthoDB" id="4251012at2759"/>
<dbReference type="Gene3D" id="6.10.60.10">
    <property type="match status" value="1"/>
</dbReference>
<keyword evidence="12" id="KW-0378">Hydrolase</keyword>
<dbReference type="FunFam" id="3.30.70.3330:FF:000001">
    <property type="entry name" value="Fatty acid synthase subunit beta dehydratase"/>
    <property type="match status" value="1"/>
</dbReference>
<dbReference type="InterPro" id="IPR009081">
    <property type="entry name" value="PP-bd_ACP"/>
</dbReference>
<evidence type="ECO:0000313" key="30">
    <source>
        <dbReference type="EMBL" id="KAF9065086.1"/>
    </source>
</evidence>
<dbReference type="InterPro" id="IPR003965">
    <property type="entry name" value="Fatty_acid_synthase"/>
</dbReference>
<dbReference type="SUPFAM" id="SSF56214">
    <property type="entry name" value="4'-phosphopantetheinyl transferase"/>
    <property type="match status" value="1"/>
</dbReference>
<protein>
    <recommendedName>
        <fullName evidence="6">Fatty acid synthase subunit alpha</fullName>
        <ecNumber evidence="4">1.1.1.100</ecNumber>
        <ecNumber evidence="5">2.3.1.41</ecNumber>
        <ecNumber evidence="3">2.3.1.86</ecNumber>
    </recommendedName>
</protein>
<comment type="catalytic activity">
    <reaction evidence="24">
        <text>acetyl-CoA + n malonyl-CoA + 2n NADPH + 4n H(+) = a long-chain-acyl-CoA + n CoA + n CO2 + 2n NADP(+).</text>
        <dbReference type="EC" id="2.3.1.86"/>
    </reaction>
</comment>
<dbReference type="Gene3D" id="3.20.20.70">
    <property type="entry name" value="Aldolase class I"/>
    <property type="match status" value="1"/>
</dbReference>
<dbReference type="InterPro" id="IPR020841">
    <property type="entry name" value="PKS_Beta-ketoAc_synthase_dom"/>
</dbReference>
<evidence type="ECO:0000256" key="5">
    <source>
        <dbReference type="ARBA" id="ARBA00013191"/>
    </source>
</evidence>
<evidence type="ECO:0000256" key="18">
    <source>
        <dbReference type="ARBA" id="ARBA00023027"/>
    </source>
</evidence>
<dbReference type="InterPro" id="IPR037143">
    <property type="entry name" value="4-PPantetheinyl_Trfase_dom_sf"/>
</dbReference>
<keyword evidence="21" id="KW-0456">Lyase</keyword>
<keyword evidence="14" id="KW-0460">Magnesium</keyword>
<keyword evidence="17" id="KW-0843">Virulence</keyword>
<keyword evidence="11" id="KW-0479">Metal-binding</keyword>
<dbReference type="Pfam" id="PF02801">
    <property type="entry name" value="Ketoacyl-synt_C"/>
    <property type="match status" value="1"/>
</dbReference>
<dbReference type="InterPro" id="IPR050830">
    <property type="entry name" value="Fungal_FAS"/>
</dbReference>
<dbReference type="GO" id="GO:0016787">
    <property type="term" value="F:hydrolase activity"/>
    <property type="evidence" value="ECO:0007669"/>
    <property type="project" value="UniProtKB-KW"/>
</dbReference>
<evidence type="ECO:0000256" key="27">
    <source>
        <dbReference type="SAM" id="MobiDB-lite"/>
    </source>
</evidence>
<keyword evidence="18" id="KW-0520">NAD</keyword>
<dbReference type="Pfam" id="PF18314">
    <property type="entry name" value="FAS_I_H"/>
    <property type="match status" value="1"/>
</dbReference>
<dbReference type="InterPro" id="IPR032088">
    <property type="entry name" value="SAT"/>
</dbReference>
<dbReference type="Gene3D" id="3.30.70.3320">
    <property type="match status" value="1"/>
</dbReference>
<evidence type="ECO:0000256" key="25">
    <source>
        <dbReference type="ARBA" id="ARBA00048508"/>
    </source>
</evidence>
<evidence type="ECO:0000256" key="23">
    <source>
        <dbReference type="ARBA" id="ARBA00033756"/>
    </source>
</evidence>
<dbReference type="InterPro" id="IPR002539">
    <property type="entry name" value="MaoC-like_dom"/>
</dbReference>
<dbReference type="InterPro" id="IPR040899">
    <property type="entry name" value="Fas_alpha_ACP"/>
</dbReference>
<dbReference type="Gene3D" id="6.10.250.1930">
    <property type="match status" value="1"/>
</dbReference>
<accession>A0A9P5U3M4</accession>
<comment type="caution">
    <text evidence="30">The sequence shown here is derived from an EMBL/GenBank/DDBJ whole genome shotgun (WGS) entry which is preliminary data.</text>
</comment>
<comment type="pathway">
    <text evidence="1">Lipid metabolism; fatty acid beta-oxidation.</text>
</comment>
<dbReference type="GO" id="GO:0004315">
    <property type="term" value="F:3-oxoacyl-[acyl-carrier-protein] synthase activity"/>
    <property type="evidence" value="ECO:0007669"/>
    <property type="project" value="UniProtKB-EC"/>
</dbReference>
<dbReference type="PANTHER" id="PTHR10982:SF21">
    <property type="entry name" value="FATTY ACID SYNTHASE SUBUNIT BETA"/>
    <property type="match status" value="1"/>
</dbReference>
<dbReference type="SUPFAM" id="SSF51735">
    <property type="entry name" value="NAD(P)-binding Rossmann-fold domains"/>
    <property type="match status" value="1"/>
</dbReference>
<evidence type="ECO:0000256" key="24">
    <source>
        <dbReference type="ARBA" id="ARBA00048237"/>
    </source>
</evidence>
<sequence>MATPTANGSCSSSIMMRPIIVALGKTRVSIPVSTKSDEWISAEILREEFIHEQSLIDAVDNTAELENQAEATVELAARFLGFVALKVHEKSESTAARTALLLNVFHFFTTSYLSSKDIHSLASAYDTEVRKVVLTSFFRASSVLSEQKVAEIPTGLKSTLFAAAASGDAEIYALFGGQGTNEVYLDELQFLYDVYNPFVAPFVSAMSEILVSLTEEKHNSSFYTHGLDVASWLSGGKPRPPVSYVASVPVSFPLIGLTQLVQYLIVCKVTGLTPGELSDRIAGSTGHSQGIVSAVAAAASSSFESFTQNATKAIRWLFFCGFRGQEAFPVDSIDGGEGTPSPMLSITGLSLTELEPHLLKTNKHLAANSQLHVTLHNGPRALVVTGPSRALHGLVVNLRKIRAPSGADQSKTAFSQRKPVFSVRFLVVGVPFHSVYLENATEKLLKEDLKGEELWQPKDMRIPVYHTENGDDLRSSKTSVTRALCSQIFTSPIHWTKATNFPKSATHALDFGPGGLSGIGPLTARNFDGRGVRVIVIGERGKGDAELYSSNVIKREDNWGEKYAPRLVKNKDGTIHLDTPFSRLLGKPPIMVPGMTPSTVQAGFVSAILAAGYHVELAGGGHYNANALRSRVMEVQSKIPQGTGISLNSIYINPAQFGFQFPLWQEMRKEGFPIEGFCIGAGVPSTEKAVEIIGGLKSAGIKHLALKPGSVDGIRQVINIAAANPDFPIIMQWTGGRAGGHHSYEDFHQPVLSTYRAIRKQENLILVGGSGFGAAEDVWPYLTGEWSSAYEVQPMPFDGFLFGSRVMVAKEAHTSSSVKDLLVACSGVEDQQWEGTYSKPTGGILTVRSELGEPIHKVATRAVKLWKEFDETVFKLPKEKRAAWLLEHRDEVIDKLNRDFSKPWFGWKKNGEPAELRDMTYEETVLRMIRLMYVAHESRWVDITLRNLTGDWMRRIEERFAGVNGSANKSSVLQSYNSLNDPLPCAEAFFKAYPLATEQLLSADDSGFFLAISQRRGQKPVPFIPVLDATFEVWFKKDSLWAAEDIEAVFDQDPQRVCILQGPVAVKHSFIKDEPIKDMLGNINSSLISKVLQKHYSGDASTVPAIEYLASPPRAVEDISGVQVTRSNKEIIYQFGKSLPSNDSWLATFAGSELNWMHALIGSPSIVQGSSYVSNPIRRLFFPRVNEKVVVKLSNGLPTSVVAYGGARSYGPHDPSFKAAEVAYNASTKLIDVTIYEERRQVSVPLALQFEYKPSMGFAPIHEVVTGRNTRIKAFYWKLWYGDDQSLPELDIHDTFTGPEVTLRTEDIEQFCSIVGNNEESFKSVRADKVNAPMDFAIVAGWQAIIKSIFPTSIDGDLLKLVHLSNSFRMVQGARPFQAGDVCRSEAKIVSVVNSAPGKVVKVKGHVYRDGKAVVEVVSAFLYRGVFTDYQNTFETTEEPDYIVTLANDADVGVLQSKEWFDWEDESRALTHGLPLIFRVQSEVSFKDRTSFRELTVSGEIFIRDQLKNLHKVGCVDFQADDAHGNPVLSYLQRHGTPEGQTVPLANEGYKLTTEGTTSFFSPLTNEPYSGVSGDFNPIHINPYFSCYAGLPGTITHGLWSSAATRRYVENVVAKGHPDRVLAYDVSFVGMVLPGEELTVHIRHVGMRNGNIVVKIETVNALGEKVLEGSAEVSQPTTAYVFTGQGSQEPSMGMDLYNSSPAARAVWDGADEHLRAVYGFSILEIVKNNPKEKTVHFGGIKGQAIRQRYMDMSYDTTDKDGTIKTLPLFADIDIRTPKYTFSHPNGLLFATQFAQIALVVTEKAAFEDMRSKGFVQNECAFAGHSLGEYSALASIADVLAISALVDVVFYRGITMQRAVERDSENRSNYAMCAVNPSRISKSFSDAALREVVDTISMLTGSLLEIVNYNVEGQQYVCAGELVALQTMTNVLNYLKLQKIDIEKLTETFSVEKVKEMLGDIVKECHGRALDQQKEQGHITLDRGFATIPLPGIDVPFHSRYLWAGVMPFRTYLSKKIDPTHINPDVLIGKYIPNLIAKPFEVSREYAQIIYDQTSSPRLDKVLKKWDEEAWGSASQRQTLAYIILVELLAYQFASPVRWIQTQDLLFSRFKFERLIELGPSPTLTGMATRTLKAKYETQDDCASLTREILCHAKHSKEIYYLFEDEATSEAAPEVAPEPAASVAAPAAASPAPVAVSVAPAGPAASIEDVPVKSTEILLVIVAQKLKKQIGEISTSKSIKDLVGGKSTLQNEILGDLQQEFSSAPEKGEELPLDELGPALGTGHSGALGKYTTGLISRLIGAKLPGGFNSSAVKAHLSKTWGIGPQRADGVLLLGTTMEPAKRLASEAEAKAWLDGVVTIYAQRSGISLAAPGAAGGGGGNGGGGAVINSEEFTKFQAEQERFAAQHIELYMRYLKRDSRSGEIAFDTEKANSATLQARLDSIAKEHGDLYIDGIQPVFDPAKARHFDSSWNWVRQDALMMFYDIIFGRLTTVDREITARCIHLLNRADPEMLAFMQYNIDHCDPSKGDTYKLAKEFGQQLIDNTRQVLGQPPVYKDVTFPTAPHTEVTSKGDVVYSEVMRENVRKLEAYVEEMARSDTVSGSVNIQKVQDDVLKLWTIVKAQPEISQDQKNRIKSLYEGVVRSLRAKGPEPRPARTPRSRRSSSQFLRPQVSGITSVSADKVPLLHLKRKVGTTWEYSSNLTSVYLDILHEIATAGTTFKDKNALLTGVGKGSIGVEVVKGLLSGGAHVVITTSRYNRSTVEYYQSIFQTCGSRGSALTVVPFNQGSKQDVEALVDYIYSSLGMDLDFILPFAGIPENGREIDGIDDKSELAHRIMLTNLLRILGAVKTKKASQQFVTRPTQVILPLSPNHGVFGNDGLYSESKIALETLFQRWASESWGEYLCLAGAVIGWTRGTTLMGPTNIVAEGLETYGVRTFSAKEMAFNILGLMHPLLFSITQVEPIWADLNGGMDRLPDIADVTGRIRSALNKKGDLRRAIARDNAADFKVLNGVDAERLIQTVDVLPRANFRFNFPELESQESLVDVTKLRGMLDLDKVMVITGSAEVGPWGSARTRWEMEARGEFTIEGAIEMAWMMGYIKHFDGRLKDGSLYVGWVDSKSGEPVDDKDVRGRYEKDILEHAGIRLIEPELFRGYDPNKKVFNQEVELIHDLEPIEVTAEEASKFKLQHGDKCDIWAGEGGQWFFKLKKGACVFVPKAFSFSRKVASQIPTGWHAGRYGIPDDIIALTDPVTLWNLVCTAEALNMSGITDPYELYQHMHPSEVGTSLGSGMGGQVSLAKMFIDRRDEKDVQNDILQETFINTTAGWINLLLMSSSGPVKIPVGACATALQSLEIACDTVLAGKAKVMIAGGYDDISEEGSYEFANMKATSNADSEFAMGREPTEMSRPTASTRSGFMEAQGSAVHIVMSAKTALELGCPIRGIIAFTSTSTDKAGRSIPAPGHGSLTIAREVPSKHPLPLLNLAYRERQLSFRRTQVSQWLAHEQQQLRDEIETQKASGQTVDEEYYASRVAAIEHEASRQEKEAVGTYGMLEGSDPHIAPLRRALAVWGLTVDDINVLSIHGTSTKANEENETHIWNTVFTCLGRTTGNIVPVMAQKSLLGHSKGGSAAWQVSGLMNSLHTGIVPGNRNADNIDDHFQHRSHLMFPSKTIHTDGIRAGIMSSFGFGQVGGVLLMVHPRYLFGSIDPTFYEAYKERRAVRAKLSYKAMSEMMIKNNLVQIKERPPYPAELEDKVLLNSMARTMPDPKSGSYAYNKKYEVPIAIDTANFKTVSEVLAKDALSKSAACTEEFVGVGVDQELISSVPSHNFNFVSRNFTDAEIAYCNAQPSPPSSFAARWVGKEAVFKSLGVKSRGAAAPMKDIEIVNDESGVPTVVLHGEAKTKATEKGVSKVLISLSHSENVAIAFAQAST</sequence>
<dbReference type="Gene3D" id="3.90.470.20">
    <property type="entry name" value="4'-phosphopantetheinyl transferase domain"/>
    <property type="match status" value="1"/>
</dbReference>
<dbReference type="Gene3D" id="3.30.70.3330">
    <property type="match status" value="1"/>
</dbReference>
<dbReference type="SUPFAM" id="SSF54637">
    <property type="entry name" value="Thioesterase/thiol ester dehydrase-isomerase"/>
    <property type="match status" value="2"/>
</dbReference>
<dbReference type="CDD" id="cd08950">
    <property type="entry name" value="KR_fFAS_SDR_c_like"/>
    <property type="match status" value="1"/>
</dbReference>
<evidence type="ECO:0000256" key="22">
    <source>
        <dbReference type="ARBA" id="ARBA00023268"/>
    </source>
</evidence>
<keyword evidence="20" id="KW-0275">Fatty acid biosynthesis</keyword>
<dbReference type="FunFam" id="3.30.70.2490:FF:000001">
    <property type="entry name" value="Fatty acid synthase subunit alpha"/>
    <property type="match status" value="1"/>
</dbReference>
<proteinExistence type="inferred from homology"/>
<dbReference type="Pfam" id="PF22235">
    <property type="entry name" value="FAS1_thioest_ins"/>
    <property type="match status" value="1"/>
</dbReference>
<keyword evidence="22" id="KW-0511">Multifunctional enzyme</keyword>
<dbReference type="Gene3D" id="1.20.1050.120">
    <property type="match status" value="1"/>
</dbReference>
<dbReference type="EC" id="2.3.1.86" evidence="3"/>
<dbReference type="InterPro" id="IPR001227">
    <property type="entry name" value="Ac_transferase_dom_sf"/>
</dbReference>
<feature type="domain" description="Ketosynthase family 3 (KS3)" evidence="29">
    <location>
        <begin position="3160"/>
        <end position="3696"/>
    </location>
</feature>
<evidence type="ECO:0000256" key="20">
    <source>
        <dbReference type="ARBA" id="ARBA00023160"/>
    </source>
</evidence>
<dbReference type="Gene3D" id="3.40.47.10">
    <property type="match status" value="1"/>
</dbReference>
<gene>
    <name evidence="30" type="ORF">BDP27DRAFT_1393663</name>
</gene>
<dbReference type="Pfam" id="PF08354">
    <property type="entry name" value="Fas1-AflB-like_hel"/>
    <property type="match status" value="1"/>
</dbReference>
<dbReference type="GO" id="GO:0019171">
    <property type="term" value="F:(3R)-hydroxyacyl-[acyl-carrier-protein] dehydratase activity"/>
    <property type="evidence" value="ECO:0007669"/>
    <property type="project" value="InterPro"/>
</dbReference>
<comment type="similarity">
    <text evidence="2">Belongs to the thiolase-like superfamily. Fungal fatty acid synthetase subunit alpha family.</text>
</comment>
<keyword evidence="13" id="KW-0276">Fatty acid metabolism</keyword>
<dbReference type="Pfam" id="PF16073">
    <property type="entry name" value="SAT"/>
    <property type="match status" value="1"/>
</dbReference>
<dbReference type="SUPFAM" id="SSF52151">
    <property type="entry name" value="FabD/lysophospholipase-like"/>
    <property type="match status" value="2"/>
</dbReference>
<dbReference type="Proteomes" id="UP000772434">
    <property type="component" value="Unassembled WGS sequence"/>
</dbReference>
<evidence type="ECO:0000256" key="16">
    <source>
        <dbReference type="ARBA" id="ARBA00023002"/>
    </source>
</evidence>
<dbReference type="Gene3D" id="6.10.140.1410">
    <property type="match status" value="1"/>
</dbReference>
<dbReference type="GO" id="GO:0004316">
    <property type="term" value="F:3-oxoacyl-[acyl-carrier-protein] reductase (NADPH) activity"/>
    <property type="evidence" value="ECO:0007669"/>
    <property type="project" value="UniProtKB-EC"/>
</dbReference>
<dbReference type="Gene3D" id="3.10.129.10">
    <property type="entry name" value="Hotdog Thioesterase"/>
    <property type="match status" value="1"/>
</dbReference>
<keyword evidence="10" id="KW-0808">Transferase</keyword>
<comment type="catalytic activity">
    <reaction evidence="26">
        <text>a fatty acyl-[ACP] + malonyl-[ACP] + H(+) = a 3-oxoacyl-[ACP] + holo-[ACP] + CO2</text>
        <dbReference type="Rhea" id="RHEA:22836"/>
        <dbReference type="Rhea" id="RHEA-COMP:9623"/>
        <dbReference type="Rhea" id="RHEA-COMP:9685"/>
        <dbReference type="Rhea" id="RHEA-COMP:9916"/>
        <dbReference type="Rhea" id="RHEA-COMP:14125"/>
        <dbReference type="ChEBI" id="CHEBI:15378"/>
        <dbReference type="ChEBI" id="CHEBI:16526"/>
        <dbReference type="ChEBI" id="CHEBI:64479"/>
        <dbReference type="ChEBI" id="CHEBI:78449"/>
        <dbReference type="ChEBI" id="CHEBI:78776"/>
        <dbReference type="ChEBI" id="CHEBI:138651"/>
        <dbReference type="EC" id="2.3.1.41"/>
    </reaction>
</comment>
<comment type="subunit">
    <text evidence="23">[Alpha(6)beta(6)] hexamers of two multifunctional subunits (alpha and beta).</text>
</comment>
<dbReference type="Pfam" id="PF00109">
    <property type="entry name" value="ketoacyl-synt"/>
    <property type="match status" value="1"/>
</dbReference>
<dbReference type="SMART" id="SM00827">
    <property type="entry name" value="PKS_AT"/>
    <property type="match status" value="1"/>
</dbReference>
<feature type="region of interest" description="Disordered" evidence="27">
    <location>
        <begin position="2644"/>
        <end position="2667"/>
    </location>
</feature>
<dbReference type="Pfam" id="PF18325">
    <property type="entry name" value="Fas_alpha_ACP"/>
    <property type="match status" value="1"/>
</dbReference>
<dbReference type="Pfam" id="PF17828">
    <property type="entry name" value="FAS_N"/>
    <property type="match status" value="1"/>
</dbReference>
<keyword evidence="19" id="KW-0443">Lipid metabolism</keyword>
<evidence type="ECO:0000256" key="14">
    <source>
        <dbReference type="ARBA" id="ARBA00022842"/>
    </source>
</evidence>
<dbReference type="InterPro" id="IPR016035">
    <property type="entry name" value="Acyl_Trfase/lysoPLipase"/>
</dbReference>
<comment type="catalytic activity">
    <reaction evidence="25">
        <text>a (3R)-hydroxyacyl-[ACP] + NADP(+) = a 3-oxoacyl-[ACP] + NADPH + H(+)</text>
        <dbReference type="Rhea" id="RHEA:17397"/>
        <dbReference type="Rhea" id="RHEA-COMP:9916"/>
        <dbReference type="Rhea" id="RHEA-COMP:9945"/>
        <dbReference type="ChEBI" id="CHEBI:15378"/>
        <dbReference type="ChEBI" id="CHEBI:57783"/>
        <dbReference type="ChEBI" id="CHEBI:58349"/>
        <dbReference type="ChEBI" id="CHEBI:78776"/>
        <dbReference type="ChEBI" id="CHEBI:78827"/>
        <dbReference type="EC" id="1.1.1.100"/>
    </reaction>
</comment>
<dbReference type="InterPro" id="IPR002347">
    <property type="entry name" value="SDR_fam"/>
</dbReference>
<dbReference type="InterPro" id="IPR041550">
    <property type="entry name" value="FASI_helical"/>
</dbReference>
<evidence type="ECO:0000256" key="6">
    <source>
        <dbReference type="ARBA" id="ARBA00014008"/>
    </source>
</evidence>
<evidence type="ECO:0000259" key="28">
    <source>
        <dbReference type="PROSITE" id="PS50075"/>
    </source>
</evidence>
<dbReference type="CDD" id="cd03447">
    <property type="entry name" value="FAS_MaoC"/>
    <property type="match status" value="1"/>
</dbReference>
<evidence type="ECO:0000313" key="31">
    <source>
        <dbReference type="Proteomes" id="UP000772434"/>
    </source>
</evidence>
<evidence type="ECO:0000256" key="17">
    <source>
        <dbReference type="ARBA" id="ARBA00023026"/>
    </source>
</evidence>
<dbReference type="Gene3D" id="3.30.1120.100">
    <property type="match status" value="1"/>
</dbReference>
<dbReference type="GO" id="GO:0005835">
    <property type="term" value="C:fatty acid synthase complex"/>
    <property type="evidence" value="ECO:0007669"/>
    <property type="project" value="InterPro"/>
</dbReference>
<dbReference type="InterPro" id="IPR004568">
    <property type="entry name" value="Ppantetheine-prot_Trfase_dom"/>
</dbReference>
<dbReference type="Gene3D" id="3.90.25.70">
    <property type="match status" value="1"/>
</dbReference>
<evidence type="ECO:0000256" key="10">
    <source>
        <dbReference type="ARBA" id="ARBA00022679"/>
    </source>
</evidence>
<dbReference type="PROSITE" id="PS50075">
    <property type="entry name" value="CARRIER"/>
    <property type="match status" value="1"/>
</dbReference>
<dbReference type="PROSITE" id="PS00606">
    <property type="entry name" value="KS3_1"/>
    <property type="match status" value="1"/>
</dbReference>
<dbReference type="InterPro" id="IPR008278">
    <property type="entry name" value="4-PPantetheinyl_Trfase_dom"/>
</dbReference>
<dbReference type="InterPro" id="IPR054357">
    <property type="entry name" value="MFE-2_N"/>
</dbReference>
<dbReference type="Gene3D" id="3.40.366.10">
    <property type="entry name" value="Malonyl-Coenzyme A Acyl Carrier Protein, domain 2"/>
    <property type="match status" value="3"/>
</dbReference>
<keyword evidence="31" id="KW-1185">Reference proteome</keyword>
<dbReference type="GO" id="GO:0004318">
    <property type="term" value="F:enoyl-[acyl-carrier-protein] reductase (NADH) activity"/>
    <property type="evidence" value="ECO:0007669"/>
    <property type="project" value="InterPro"/>
</dbReference>
<feature type="domain" description="Carrier" evidence="28">
    <location>
        <begin position="2211"/>
        <end position="2286"/>
    </location>
</feature>
<dbReference type="InterPro" id="IPR016039">
    <property type="entry name" value="Thiolase-like"/>
</dbReference>
<dbReference type="FunFam" id="1.20.930.70:FF:000001">
    <property type="entry name" value="Fatty acid synthase beta subunit dehydratase"/>
    <property type="match status" value="1"/>
</dbReference>
<dbReference type="Pfam" id="PF22622">
    <property type="entry name" value="MFE-2_hydrat-2_N"/>
    <property type="match status" value="1"/>
</dbReference>
<dbReference type="FunFam" id="3.40.366.10:FF:000003">
    <property type="entry name" value="Fatty acid synthase subunit beta dehydratase"/>
    <property type="match status" value="1"/>
</dbReference>
<evidence type="ECO:0000256" key="7">
    <source>
        <dbReference type="ARBA" id="ARBA00022450"/>
    </source>
</evidence>
<evidence type="ECO:0000256" key="19">
    <source>
        <dbReference type="ARBA" id="ARBA00023098"/>
    </source>
</evidence>
<dbReference type="SUPFAM" id="SSF53901">
    <property type="entry name" value="Thiolase-like"/>
    <property type="match status" value="2"/>
</dbReference>
<evidence type="ECO:0000256" key="4">
    <source>
        <dbReference type="ARBA" id="ARBA00012948"/>
    </source>
</evidence>
<reference evidence="30" key="1">
    <citation type="submission" date="2020-11" db="EMBL/GenBank/DDBJ databases">
        <authorList>
            <consortium name="DOE Joint Genome Institute"/>
            <person name="Ahrendt S."/>
            <person name="Riley R."/>
            <person name="Andreopoulos W."/>
            <person name="Labutti K."/>
            <person name="Pangilinan J."/>
            <person name="Ruiz-Duenas F.J."/>
            <person name="Barrasa J.M."/>
            <person name="Sanchez-Garcia M."/>
            <person name="Camarero S."/>
            <person name="Miyauchi S."/>
            <person name="Serrano A."/>
            <person name="Linde D."/>
            <person name="Babiker R."/>
            <person name="Drula E."/>
            <person name="Ayuso-Fernandez I."/>
            <person name="Pacheco R."/>
            <person name="Padilla G."/>
            <person name="Ferreira P."/>
            <person name="Barriuso J."/>
            <person name="Kellner H."/>
            <person name="Castanera R."/>
            <person name="Alfaro M."/>
            <person name="Ramirez L."/>
            <person name="Pisabarro A.G."/>
            <person name="Kuo A."/>
            <person name="Tritt A."/>
            <person name="Lipzen A."/>
            <person name="He G."/>
            <person name="Yan M."/>
            <person name="Ng V."/>
            <person name="Cullen D."/>
            <person name="Martin F."/>
            <person name="Rosso M.-N."/>
            <person name="Henrissat B."/>
            <person name="Hibbett D."/>
            <person name="Martinez A.T."/>
            <person name="Grigoriev I.V."/>
        </authorList>
    </citation>
    <scope>NUCLEOTIDE SEQUENCE</scope>
    <source>
        <strain evidence="30">AH 40177</strain>
    </source>
</reference>
<dbReference type="InterPro" id="IPR047224">
    <property type="entry name" value="FAS_alpha_su_C"/>
</dbReference>
<dbReference type="InterPro" id="IPR013565">
    <property type="entry name" value="Fas1/AflB-like_central"/>
</dbReference>
<dbReference type="InterPro" id="IPR029069">
    <property type="entry name" value="HotDog_dom_sf"/>
</dbReference>
<evidence type="ECO:0000256" key="1">
    <source>
        <dbReference type="ARBA" id="ARBA00005005"/>
    </source>
</evidence>
<dbReference type="Pfam" id="PF00106">
    <property type="entry name" value="adh_short"/>
    <property type="match status" value="1"/>
</dbReference>
<dbReference type="PRINTS" id="PR01483">
    <property type="entry name" value="FASYNTHASE"/>
</dbReference>
<keyword evidence="9" id="KW-0597">Phosphoprotein</keyword>
<dbReference type="Gene3D" id="3.30.70.2490">
    <property type="match status" value="1"/>
</dbReference>
<dbReference type="InterPro" id="IPR002582">
    <property type="entry name" value="ACPS"/>
</dbReference>
<dbReference type="GO" id="GO:0004300">
    <property type="term" value="F:enoyl-CoA hydratase activity"/>
    <property type="evidence" value="ECO:0007669"/>
    <property type="project" value="UniProtKB-ARBA"/>
</dbReference>
<dbReference type="FunFam" id="3.40.366.10:FF:000006">
    <property type="entry name" value="Fatty acid synthase beta subunit dehydratase"/>
    <property type="match status" value="1"/>
</dbReference>
<keyword evidence="8" id="KW-0444">Lipid biosynthesis</keyword>
<evidence type="ECO:0000256" key="9">
    <source>
        <dbReference type="ARBA" id="ARBA00022553"/>
    </source>
</evidence>
<keyword evidence="15" id="KW-0521">NADP</keyword>
<evidence type="ECO:0000256" key="21">
    <source>
        <dbReference type="ARBA" id="ARBA00023239"/>
    </source>
</evidence>
<dbReference type="GO" id="GO:0000287">
    <property type="term" value="F:magnesium ion binding"/>
    <property type="evidence" value="ECO:0007669"/>
    <property type="project" value="InterPro"/>
</dbReference>
<dbReference type="InterPro" id="IPR040883">
    <property type="entry name" value="FAS_meander"/>
</dbReference>
<dbReference type="Gene3D" id="1.20.930.70">
    <property type="match status" value="1"/>
</dbReference>
<dbReference type="NCBIfam" id="TIGR00556">
    <property type="entry name" value="pantethn_trn"/>
    <property type="match status" value="1"/>
</dbReference>
<dbReference type="InterPro" id="IPR014030">
    <property type="entry name" value="Ketoacyl_synth_N"/>
</dbReference>
<dbReference type="FunFam" id="3.20.20.70:FF:000078">
    <property type="entry name" value="Fatty acid synthase beta subunit dehydratase"/>
    <property type="match status" value="1"/>
</dbReference>
<evidence type="ECO:0000256" key="26">
    <source>
        <dbReference type="ARBA" id="ARBA00049541"/>
    </source>
</evidence>
<dbReference type="Gene3D" id="3.40.50.720">
    <property type="entry name" value="NAD(P)-binding Rossmann-like Domain"/>
    <property type="match status" value="1"/>
</dbReference>
<dbReference type="EC" id="2.3.1.41" evidence="5"/>
<dbReference type="FunFam" id="3.90.470.20:FF:000005">
    <property type="entry name" value="Fatty acid synthase alpha subunit FasA"/>
    <property type="match status" value="1"/>
</dbReference>
<keyword evidence="7" id="KW-0596">Phosphopantetheine</keyword>
<dbReference type="Pfam" id="PF01648">
    <property type="entry name" value="ACPS"/>
    <property type="match status" value="1"/>
</dbReference>
<dbReference type="InterPro" id="IPR014031">
    <property type="entry name" value="Ketoacyl_synth_C"/>
</dbReference>
<dbReference type="Gene3D" id="6.10.140.1400">
    <property type="match status" value="1"/>
</dbReference>
<dbReference type="EC" id="1.1.1.100" evidence="4"/>
<name>A0A9P5U3M4_9AGAR</name>
<evidence type="ECO:0000256" key="3">
    <source>
        <dbReference type="ARBA" id="ARBA00012878"/>
    </source>
</evidence>
<dbReference type="GO" id="GO:0004321">
    <property type="term" value="F:fatty-acyl-CoA synthase activity"/>
    <property type="evidence" value="ECO:0007669"/>
    <property type="project" value="UniProtKB-EC"/>
</dbReference>
<evidence type="ECO:0000256" key="15">
    <source>
        <dbReference type="ARBA" id="ARBA00022857"/>
    </source>
</evidence>
<dbReference type="CDD" id="cd00828">
    <property type="entry name" value="elong_cond_enzymes"/>
    <property type="match status" value="1"/>
</dbReference>
<evidence type="ECO:0000256" key="12">
    <source>
        <dbReference type="ARBA" id="ARBA00022801"/>
    </source>
</evidence>
<dbReference type="InterPro" id="IPR018201">
    <property type="entry name" value="Ketoacyl_synth_AS"/>
</dbReference>
<dbReference type="Pfam" id="PF01575">
    <property type="entry name" value="MaoC_dehydratas"/>
    <property type="match status" value="1"/>
</dbReference>
<dbReference type="EMBL" id="JADNRY010000109">
    <property type="protein sequence ID" value="KAF9065086.1"/>
    <property type="molecule type" value="Genomic_DNA"/>
</dbReference>
<dbReference type="InterPro" id="IPR014043">
    <property type="entry name" value="Acyl_transferase_dom"/>
</dbReference>
<dbReference type="HAMAP" id="MF_00101">
    <property type="entry name" value="AcpS"/>
    <property type="match status" value="1"/>
</dbReference>
<dbReference type="InterPro" id="IPR036291">
    <property type="entry name" value="NAD(P)-bd_dom_sf"/>
</dbReference>
<evidence type="ECO:0000259" key="29">
    <source>
        <dbReference type="PROSITE" id="PS52004"/>
    </source>
</evidence>